<protein>
    <submittedName>
        <fullName evidence="4">Uncharacterized protein</fullName>
    </submittedName>
</protein>
<evidence type="ECO:0000313" key="4">
    <source>
        <dbReference type="EMBL" id="TPP62554.1"/>
    </source>
</evidence>
<organism evidence="4 5">
    <name type="scientific">Fasciola gigantica</name>
    <name type="common">Giant liver fluke</name>
    <dbReference type="NCBI Taxonomy" id="46835"/>
    <lineage>
        <taxon>Eukaryota</taxon>
        <taxon>Metazoa</taxon>
        <taxon>Spiralia</taxon>
        <taxon>Lophotrochozoa</taxon>
        <taxon>Platyhelminthes</taxon>
        <taxon>Trematoda</taxon>
        <taxon>Digenea</taxon>
        <taxon>Plagiorchiida</taxon>
        <taxon>Echinostomata</taxon>
        <taxon>Echinostomatoidea</taxon>
        <taxon>Fasciolidae</taxon>
        <taxon>Fasciola</taxon>
    </lineage>
</organism>
<evidence type="ECO:0000256" key="3">
    <source>
        <dbReference type="SAM" id="SignalP"/>
    </source>
</evidence>
<sequence>MYLVYCLFGVVLVVLSDVCPCAHCAVRYSRTTQSRREQRISKKARLPVDMHLPVMPIEQQSTALLITYSICVITLVASIALILMFDNGLMREIRRVCCFCFCCMYGFGRFWNKRLDGDLECEDDDSADELCCFKVSESVRKRRPITLMEFNRIRRTEKYNLSDSDEDQTKRSLNRSKLFSEHTLPPLSTLKNYKQRDTVLKVRLEFLMDLAAFMSARSMQNMMSDESSSSDEESAPSHHSRSSGGQPADNSRGGNVAKKPSATMSKSDEN</sequence>
<dbReference type="OrthoDB" id="6258481at2759"/>
<dbReference type="AlphaFoldDB" id="A0A504YMN8"/>
<reference evidence="4 5" key="1">
    <citation type="submission" date="2019-04" db="EMBL/GenBank/DDBJ databases">
        <title>Annotation for the trematode Fasciola gigantica.</title>
        <authorList>
            <person name="Choi Y.-J."/>
        </authorList>
    </citation>
    <scope>NUCLEOTIDE SEQUENCE [LARGE SCALE GENOMIC DNA]</scope>
    <source>
        <strain evidence="4">Uganda_cow_1</strain>
    </source>
</reference>
<feature type="signal peptide" evidence="3">
    <location>
        <begin position="1"/>
        <end position="24"/>
    </location>
</feature>
<accession>A0A504YMN8</accession>
<dbReference type="Proteomes" id="UP000316759">
    <property type="component" value="Unassembled WGS sequence"/>
</dbReference>
<evidence type="ECO:0000256" key="2">
    <source>
        <dbReference type="SAM" id="Phobius"/>
    </source>
</evidence>
<keyword evidence="2" id="KW-0812">Transmembrane</keyword>
<evidence type="ECO:0000256" key="1">
    <source>
        <dbReference type="SAM" id="MobiDB-lite"/>
    </source>
</evidence>
<comment type="caution">
    <text evidence="4">The sequence shown here is derived from an EMBL/GenBank/DDBJ whole genome shotgun (WGS) entry which is preliminary data.</text>
</comment>
<keyword evidence="2" id="KW-1133">Transmembrane helix</keyword>
<feature type="compositionally biased region" description="Polar residues" evidence="1">
    <location>
        <begin position="242"/>
        <end position="253"/>
    </location>
</feature>
<keyword evidence="5" id="KW-1185">Reference proteome</keyword>
<gene>
    <name evidence="4" type="ORF">FGIG_05749</name>
</gene>
<evidence type="ECO:0000313" key="5">
    <source>
        <dbReference type="Proteomes" id="UP000316759"/>
    </source>
</evidence>
<feature type="chain" id="PRO_5021464168" evidence="3">
    <location>
        <begin position="25"/>
        <end position="270"/>
    </location>
</feature>
<feature type="transmembrane region" description="Helical" evidence="2">
    <location>
        <begin position="63"/>
        <end position="85"/>
    </location>
</feature>
<keyword evidence="2" id="KW-0472">Membrane</keyword>
<keyword evidence="3" id="KW-0732">Signal</keyword>
<name>A0A504YMN8_FASGI</name>
<dbReference type="EMBL" id="SUNJ01006707">
    <property type="protein sequence ID" value="TPP62554.1"/>
    <property type="molecule type" value="Genomic_DNA"/>
</dbReference>
<feature type="region of interest" description="Disordered" evidence="1">
    <location>
        <begin position="221"/>
        <end position="270"/>
    </location>
</feature>
<proteinExistence type="predicted"/>